<gene>
    <name evidence="1" type="ORF">PVAP13_2NG313500</name>
</gene>
<comment type="caution">
    <text evidence="1">The sequence shown here is derived from an EMBL/GenBank/DDBJ whole genome shotgun (WGS) entry which is preliminary data.</text>
</comment>
<keyword evidence="2" id="KW-1185">Reference proteome</keyword>
<name>A0A8T0VRE0_PANVG</name>
<proteinExistence type="predicted"/>
<evidence type="ECO:0000313" key="2">
    <source>
        <dbReference type="Proteomes" id="UP000823388"/>
    </source>
</evidence>
<organism evidence="1 2">
    <name type="scientific">Panicum virgatum</name>
    <name type="common">Blackwell switchgrass</name>
    <dbReference type="NCBI Taxonomy" id="38727"/>
    <lineage>
        <taxon>Eukaryota</taxon>
        <taxon>Viridiplantae</taxon>
        <taxon>Streptophyta</taxon>
        <taxon>Embryophyta</taxon>
        <taxon>Tracheophyta</taxon>
        <taxon>Spermatophyta</taxon>
        <taxon>Magnoliopsida</taxon>
        <taxon>Liliopsida</taxon>
        <taxon>Poales</taxon>
        <taxon>Poaceae</taxon>
        <taxon>PACMAD clade</taxon>
        <taxon>Panicoideae</taxon>
        <taxon>Panicodae</taxon>
        <taxon>Paniceae</taxon>
        <taxon>Panicinae</taxon>
        <taxon>Panicum</taxon>
        <taxon>Panicum sect. Hiantes</taxon>
    </lineage>
</organism>
<reference evidence="1" key="1">
    <citation type="submission" date="2020-05" db="EMBL/GenBank/DDBJ databases">
        <title>WGS assembly of Panicum virgatum.</title>
        <authorList>
            <person name="Lovell J.T."/>
            <person name="Jenkins J."/>
            <person name="Shu S."/>
            <person name="Juenger T.E."/>
            <person name="Schmutz J."/>
        </authorList>
    </citation>
    <scope>NUCLEOTIDE SEQUENCE</scope>
    <source>
        <strain evidence="1">AP13</strain>
    </source>
</reference>
<protein>
    <submittedName>
        <fullName evidence="1">Uncharacterized protein</fullName>
    </submittedName>
</protein>
<evidence type="ECO:0000313" key="1">
    <source>
        <dbReference type="EMBL" id="KAG2635053.1"/>
    </source>
</evidence>
<dbReference type="EMBL" id="CM029040">
    <property type="protein sequence ID" value="KAG2635053.1"/>
    <property type="molecule type" value="Genomic_DNA"/>
</dbReference>
<dbReference type="Proteomes" id="UP000823388">
    <property type="component" value="Chromosome 2N"/>
</dbReference>
<sequence>MLQFRTVPKLNSLYLLVVVEWSKIKQTEKIVFGSLCGTCLEGTNVNFHG</sequence>
<accession>A0A8T0VRE0</accession>
<dbReference type="AlphaFoldDB" id="A0A8T0VRE0"/>